<name>B0PDU7_9FIRM</name>
<sequence length="39" mass="4239">MIRGKAQRAWHHETLAGRTAIIVPPTPAGRGLGFARRTS</sequence>
<gene>
    <name evidence="1" type="ORF">ANACOL_02732</name>
</gene>
<keyword evidence="2" id="KW-1185">Reference proteome</keyword>
<evidence type="ECO:0000313" key="1">
    <source>
        <dbReference type="EMBL" id="EDS10136.1"/>
    </source>
</evidence>
<accession>B0PDU7</accession>
<proteinExistence type="predicted"/>
<dbReference type="EMBL" id="ABGD02000024">
    <property type="protein sequence ID" value="EDS10136.1"/>
    <property type="molecule type" value="Genomic_DNA"/>
</dbReference>
<organism evidence="1 2">
    <name type="scientific">Anaerotruncus colihominis DSM 17241</name>
    <dbReference type="NCBI Taxonomy" id="445972"/>
    <lineage>
        <taxon>Bacteria</taxon>
        <taxon>Bacillati</taxon>
        <taxon>Bacillota</taxon>
        <taxon>Clostridia</taxon>
        <taxon>Eubacteriales</taxon>
        <taxon>Oscillospiraceae</taxon>
        <taxon>Anaerotruncus</taxon>
    </lineage>
</organism>
<evidence type="ECO:0000313" key="2">
    <source>
        <dbReference type="Proteomes" id="UP000003803"/>
    </source>
</evidence>
<comment type="caution">
    <text evidence="1">The sequence shown here is derived from an EMBL/GenBank/DDBJ whole genome shotgun (WGS) entry which is preliminary data.</text>
</comment>
<protein>
    <submittedName>
        <fullName evidence="1">Uncharacterized protein</fullName>
    </submittedName>
</protein>
<dbReference type="Proteomes" id="UP000003803">
    <property type="component" value="Unassembled WGS sequence"/>
</dbReference>
<dbReference type="AlphaFoldDB" id="B0PDU7"/>
<dbReference type="HOGENOM" id="CLU_3303753_0_0_9"/>
<reference evidence="1" key="1">
    <citation type="submission" date="2007-11" db="EMBL/GenBank/DDBJ databases">
        <authorList>
            <person name="Fulton L."/>
            <person name="Clifton S."/>
            <person name="Fulton B."/>
            <person name="Xu J."/>
            <person name="Minx P."/>
            <person name="Pepin K.H."/>
            <person name="Johnson M."/>
            <person name="Thiruvilangam P."/>
            <person name="Bhonagiri V."/>
            <person name="Nash W.E."/>
            <person name="Mardis E.R."/>
            <person name="Wilson R.K."/>
        </authorList>
    </citation>
    <scope>NUCLEOTIDE SEQUENCE [LARGE SCALE GENOMIC DNA]</scope>
    <source>
        <strain evidence="1">DSM 17241</strain>
    </source>
</reference>
<reference evidence="1" key="2">
    <citation type="submission" date="2013-09" db="EMBL/GenBank/DDBJ databases">
        <title>Draft genome sequence of Anaerotruncus colihominis(DSM 17241).</title>
        <authorList>
            <person name="Sudarsanam P."/>
            <person name="Ley R."/>
            <person name="Guruge J."/>
            <person name="Turnbaugh P.J."/>
            <person name="Mahowald M."/>
            <person name="Liep D."/>
            <person name="Gordon J."/>
        </authorList>
    </citation>
    <scope>NUCLEOTIDE SEQUENCE</scope>
    <source>
        <strain evidence="1">DSM 17241</strain>
    </source>
</reference>